<dbReference type="GO" id="GO:0000987">
    <property type="term" value="F:cis-regulatory region sequence-specific DNA binding"/>
    <property type="evidence" value="ECO:0007669"/>
    <property type="project" value="TreeGrafter"/>
</dbReference>
<dbReference type="GO" id="GO:0042795">
    <property type="term" value="P:snRNA transcription by RNA polymerase II"/>
    <property type="evidence" value="ECO:0007669"/>
    <property type="project" value="TreeGrafter"/>
</dbReference>
<dbReference type="AlphaFoldDB" id="A0AAY4AT63"/>
<accession>A0AAY4AT63</accession>
<dbReference type="InterPro" id="IPR042065">
    <property type="entry name" value="E3_ELL-like"/>
</dbReference>
<reference evidence="10" key="3">
    <citation type="submission" date="2025-09" db="UniProtKB">
        <authorList>
            <consortium name="Ensembl"/>
        </authorList>
    </citation>
    <scope>IDENTIFICATION</scope>
</reference>
<feature type="signal peptide" evidence="8">
    <location>
        <begin position="1"/>
        <end position="32"/>
    </location>
</feature>
<keyword evidence="11" id="KW-1185">Reference proteome</keyword>
<comment type="similarity">
    <text evidence="2 6">Belongs to the ELL/occludin family.</text>
</comment>
<keyword evidence="8" id="KW-0732">Signal</keyword>
<evidence type="ECO:0000313" key="10">
    <source>
        <dbReference type="Ensembl" id="ENSDCDP00010012009.1"/>
    </source>
</evidence>
<reference evidence="10 11" key="1">
    <citation type="submission" date="2020-06" db="EMBL/GenBank/DDBJ databases">
        <authorList>
            <consortium name="Wellcome Sanger Institute Data Sharing"/>
        </authorList>
    </citation>
    <scope>NUCLEOTIDE SEQUENCE [LARGE SCALE GENOMIC DNA]</scope>
</reference>
<proteinExistence type="inferred from homology"/>
<dbReference type="SUPFAM" id="SSF46785">
    <property type="entry name" value="Winged helix' DNA-binding domain"/>
    <property type="match status" value="1"/>
</dbReference>
<dbReference type="Proteomes" id="UP000694580">
    <property type="component" value="Chromosome 4"/>
</dbReference>
<evidence type="ECO:0000256" key="3">
    <source>
        <dbReference type="ARBA" id="ARBA00023015"/>
    </source>
</evidence>
<feature type="compositionally biased region" description="Basic residues" evidence="7">
    <location>
        <begin position="495"/>
        <end position="508"/>
    </location>
</feature>
<dbReference type="SUPFAM" id="SSF144292">
    <property type="entry name" value="occludin/ELL-like"/>
    <property type="match status" value="1"/>
</dbReference>
<dbReference type="InterPro" id="IPR031176">
    <property type="entry name" value="ELL/occludin"/>
</dbReference>
<dbReference type="InterPro" id="IPR019464">
    <property type="entry name" value="ELL_N"/>
</dbReference>
<evidence type="ECO:0000256" key="2">
    <source>
        <dbReference type="ARBA" id="ARBA00009171"/>
    </source>
</evidence>
<keyword evidence="3" id="KW-0805">Transcription regulation</keyword>
<feature type="chain" id="PRO_5044320891" description="OCEL domain-containing protein" evidence="8">
    <location>
        <begin position="33"/>
        <end position="666"/>
    </location>
</feature>
<organism evidence="10 11">
    <name type="scientific">Denticeps clupeoides</name>
    <name type="common">denticle herring</name>
    <dbReference type="NCBI Taxonomy" id="299321"/>
    <lineage>
        <taxon>Eukaryota</taxon>
        <taxon>Metazoa</taxon>
        <taxon>Chordata</taxon>
        <taxon>Craniata</taxon>
        <taxon>Vertebrata</taxon>
        <taxon>Euteleostomi</taxon>
        <taxon>Actinopterygii</taxon>
        <taxon>Neopterygii</taxon>
        <taxon>Teleostei</taxon>
        <taxon>Clupei</taxon>
        <taxon>Clupeiformes</taxon>
        <taxon>Denticipitoidei</taxon>
        <taxon>Denticipitidae</taxon>
        <taxon>Denticeps</taxon>
    </lineage>
</organism>
<keyword evidence="5" id="KW-0539">Nucleus</keyword>
<gene>
    <name evidence="10" type="primary">ELL</name>
</gene>
<comment type="subcellular location">
    <subcellularLocation>
        <location evidence="1">Nucleus</location>
    </subcellularLocation>
</comment>
<dbReference type="PANTHER" id="PTHR23288:SF9">
    <property type="entry name" value="RNA POLYMERASE II ELONGATION FACTOR ELL"/>
    <property type="match status" value="1"/>
</dbReference>
<dbReference type="Gene3D" id="6.10.140.340">
    <property type="match status" value="1"/>
</dbReference>
<evidence type="ECO:0000256" key="4">
    <source>
        <dbReference type="ARBA" id="ARBA00023163"/>
    </source>
</evidence>
<keyword evidence="4" id="KW-0804">Transcription</keyword>
<feature type="domain" description="OCEL" evidence="9">
    <location>
        <begin position="556"/>
        <end position="666"/>
    </location>
</feature>
<evidence type="ECO:0000256" key="7">
    <source>
        <dbReference type="SAM" id="MobiDB-lite"/>
    </source>
</evidence>
<dbReference type="GeneTree" id="ENSGT00940000155914"/>
<feature type="compositionally biased region" description="Polar residues" evidence="7">
    <location>
        <begin position="409"/>
        <end position="424"/>
    </location>
</feature>
<name>A0AAY4AT63_9TELE</name>
<evidence type="ECO:0000259" key="9">
    <source>
        <dbReference type="PROSITE" id="PS51980"/>
    </source>
</evidence>
<feature type="compositionally biased region" description="Polar residues" evidence="7">
    <location>
        <begin position="531"/>
        <end position="545"/>
    </location>
</feature>
<evidence type="ECO:0000256" key="8">
    <source>
        <dbReference type="SAM" id="SignalP"/>
    </source>
</evidence>
<evidence type="ECO:0000256" key="5">
    <source>
        <dbReference type="ARBA" id="ARBA00023242"/>
    </source>
</evidence>
<dbReference type="Pfam" id="PF10390">
    <property type="entry name" value="ELL"/>
    <property type="match status" value="1"/>
</dbReference>
<dbReference type="InterPro" id="IPR010844">
    <property type="entry name" value="Occludin_ELL"/>
</dbReference>
<feature type="region of interest" description="Disordered" evidence="7">
    <location>
        <begin position="230"/>
        <end position="261"/>
    </location>
</feature>
<evidence type="ECO:0000313" key="11">
    <source>
        <dbReference type="Proteomes" id="UP000694580"/>
    </source>
</evidence>
<evidence type="ECO:0000256" key="1">
    <source>
        <dbReference type="ARBA" id="ARBA00004123"/>
    </source>
</evidence>
<dbReference type="Pfam" id="PF07303">
    <property type="entry name" value="Occludin_ELL"/>
    <property type="match status" value="1"/>
</dbReference>
<feature type="region of interest" description="Disordered" evidence="7">
    <location>
        <begin position="409"/>
        <end position="552"/>
    </location>
</feature>
<evidence type="ECO:0000256" key="6">
    <source>
        <dbReference type="PROSITE-ProRule" id="PRU01324"/>
    </source>
</evidence>
<feature type="compositionally biased region" description="Polar residues" evidence="7">
    <location>
        <begin position="438"/>
        <end position="457"/>
    </location>
</feature>
<dbReference type="InterPro" id="IPR036390">
    <property type="entry name" value="WH_DNA-bd_sf"/>
</dbReference>
<reference evidence="10" key="2">
    <citation type="submission" date="2025-08" db="UniProtKB">
        <authorList>
            <consortium name="Ensembl"/>
        </authorList>
    </citation>
    <scope>IDENTIFICATION</scope>
</reference>
<dbReference type="Gene3D" id="1.10.10.2670">
    <property type="entry name" value="E3 ubiquitin-protein ligase"/>
    <property type="match status" value="1"/>
</dbReference>
<feature type="region of interest" description="Disordered" evidence="7">
    <location>
        <begin position="364"/>
        <end position="396"/>
    </location>
</feature>
<protein>
    <recommendedName>
        <fullName evidence="9">OCEL domain-containing protein</fullName>
    </recommendedName>
</protein>
<dbReference type="GO" id="GO:0008023">
    <property type="term" value="C:transcription elongation factor complex"/>
    <property type="evidence" value="ECO:0007669"/>
    <property type="project" value="InterPro"/>
</dbReference>
<sequence>MNIQAAATTLRLRRLLVLFFLCVCVCVCVCRCAPPLLPTVAAASGRGSWTAACRRARGHARKMATLKDEQGYALSSRRLSGGGGNTSIFHVKLTDSALKAIEGYRGGKGLTAHLTIRFAGNQGKISIPQSRNSDECATFTFYLSHVGRDNPQGSFDCIQQYAASNGSIELDCLGMILGKITVNATDDSYQKARQSMAQAEEETRRRGTIVIKQGGRFISKRVQIRKPPAGLTDIAPSRRTPRPVLISSSHRKGAATQQPVQDKLSELPLRERLAHLLALKPYKKPELILRLQKDGLSAQDRDSLDSVLQQVAQKNERENTFSLKDGMYKDVQKDWPGYTEGDQQLLSRILFTKTRKICQSHNLLPAPTEAGSPQRDQANSSPPLKRPLGEIIDPLANKKPRISHLISKASNRVNGDMNTSNEQDTVAGPGSGAAKQPDQLQSSDPLSTIGNGSSLNGPDNERSDAGVSERLGQGAALTRSPSPPAQPSGATPTSGHRKGKKKSKKHKEKGRDRGRIKGGNVDGGGNAGIQPDNSNRQQSCSPEVNTSTATSTSDLADYLTSYTKIGSPEQRQKYKNDFNVEYSEYRALHAHIESVTRQFTVLDTQLKQLQQGTEHYQTIHNQILQEYQKIKKTNPNYTQEKNRCEYLHNKLAHIKKIIAEYDHQQL</sequence>
<dbReference type="Ensembl" id="ENSDCDT00010012590.1">
    <property type="protein sequence ID" value="ENSDCDP00010012009.1"/>
    <property type="gene ID" value="ENSDCDG00010005348.1"/>
</dbReference>
<dbReference type="GO" id="GO:0032968">
    <property type="term" value="P:positive regulation of transcription elongation by RNA polymerase II"/>
    <property type="evidence" value="ECO:0007669"/>
    <property type="project" value="TreeGrafter"/>
</dbReference>
<dbReference type="GO" id="GO:0006368">
    <property type="term" value="P:transcription elongation by RNA polymerase II"/>
    <property type="evidence" value="ECO:0007669"/>
    <property type="project" value="InterPro"/>
</dbReference>
<dbReference type="PROSITE" id="PS51980">
    <property type="entry name" value="OCEL"/>
    <property type="match status" value="1"/>
</dbReference>
<dbReference type="PANTHER" id="PTHR23288">
    <property type="entry name" value="OCCLUDIN AND RNA POLYMERASE II ELONGATION FACTOR ELL"/>
    <property type="match status" value="1"/>
</dbReference>